<proteinExistence type="predicted"/>
<protein>
    <submittedName>
        <fullName evidence="3">Atrial natriuretic peptide receptor 1-like</fullName>
    </submittedName>
</protein>
<dbReference type="AlphaFoldDB" id="A0A6P4YY73"/>
<dbReference type="Proteomes" id="UP000515135">
    <property type="component" value="Unplaced"/>
</dbReference>
<feature type="non-terminal residue" evidence="3">
    <location>
        <position position="1"/>
    </location>
</feature>
<feature type="transmembrane region" description="Helical" evidence="1">
    <location>
        <begin position="83"/>
        <end position="103"/>
    </location>
</feature>
<sequence length="206" mass="22926">IVTGADGEEVVVKNGDRVFNFLVLDLNRSSERFVPALFYNGSSQNFTNMTKIDWIIDRPMVEPPACVWNNTCPEPEATNTTVIVLSVVIGVIVITSSAIIYFFKRKNDLAIALRSEQEKLVQWEDIQMDEGRAGEGSVYRMQVAPADPGDMQKWHSRLTLGGVQVFATTGIYKGKRVVIKDADCDKSAINLTDDILLELKRVCVSP</sequence>
<dbReference type="KEGG" id="bbel:109468429"/>
<accession>A0A6P4YY73</accession>
<keyword evidence="1" id="KW-0812">Transmembrane</keyword>
<evidence type="ECO:0000256" key="1">
    <source>
        <dbReference type="SAM" id="Phobius"/>
    </source>
</evidence>
<gene>
    <name evidence="3" type="primary">LOC109468429</name>
</gene>
<keyword evidence="1" id="KW-1133">Transmembrane helix</keyword>
<keyword evidence="2" id="KW-1185">Reference proteome</keyword>
<evidence type="ECO:0000313" key="2">
    <source>
        <dbReference type="Proteomes" id="UP000515135"/>
    </source>
</evidence>
<reference evidence="3" key="1">
    <citation type="submission" date="2025-08" db="UniProtKB">
        <authorList>
            <consortium name="RefSeq"/>
        </authorList>
    </citation>
    <scope>IDENTIFICATION</scope>
    <source>
        <tissue evidence="3">Gonad</tissue>
    </source>
</reference>
<keyword evidence="1" id="KW-0472">Membrane</keyword>
<dbReference type="GeneID" id="109468429"/>
<organism evidence="2 3">
    <name type="scientific">Branchiostoma belcheri</name>
    <name type="common">Amphioxus</name>
    <dbReference type="NCBI Taxonomy" id="7741"/>
    <lineage>
        <taxon>Eukaryota</taxon>
        <taxon>Metazoa</taxon>
        <taxon>Chordata</taxon>
        <taxon>Cephalochordata</taxon>
        <taxon>Leptocardii</taxon>
        <taxon>Amphioxiformes</taxon>
        <taxon>Branchiostomatidae</taxon>
        <taxon>Branchiostoma</taxon>
    </lineage>
</organism>
<name>A0A6P4YY73_BRABE</name>
<evidence type="ECO:0000313" key="3">
    <source>
        <dbReference type="RefSeq" id="XP_019622236.1"/>
    </source>
</evidence>
<dbReference type="RefSeq" id="XP_019622236.1">
    <property type="nucleotide sequence ID" value="XM_019766677.1"/>
</dbReference>